<comment type="caution">
    <text evidence="3">The sequence shown here is derived from an EMBL/GenBank/DDBJ whole genome shotgun (WGS) entry which is preliminary data.</text>
</comment>
<dbReference type="InterPro" id="IPR013538">
    <property type="entry name" value="ASHA1/2-like_C"/>
</dbReference>
<evidence type="ECO:0000259" key="2">
    <source>
        <dbReference type="Pfam" id="PF08327"/>
    </source>
</evidence>
<protein>
    <submittedName>
        <fullName evidence="3">SRPBCC domain-containing protein</fullName>
    </submittedName>
</protein>
<dbReference type="Pfam" id="PF08327">
    <property type="entry name" value="AHSA1"/>
    <property type="match status" value="1"/>
</dbReference>
<dbReference type="Proteomes" id="UP000460318">
    <property type="component" value="Unassembled WGS sequence"/>
</dbReference>
<dbReference type="SUPFAM" id="SSF55961">
    <property type="entry name" value="Bet v1-like"/>
    <property type="match status" value="1"/>
</dbReference>
<organism evidence="3 4">
    <name type="scientific">Paenibacillus dendrobii</name>
    <dbReference type="NCBI Taxonomy" id="2691084"/>
    <lineage>
        <taxon>Bacteria</taxon>
        <taxon>Bacillati</taxon>
        <taxon>Bacillota</taxon>
        <taxon>Bacilli</taxon>
        <taxon>Bacillales</taxon>
        <taxon>Paenibacillaceae</taxon>
        <taxon>Paenibacillus</taxon>
    </lineage>
</organism>
<reference evidence="3 4" key="1">
    <citation type="submission" date="2019-12" db="EMBL/GenBank/DDBJ databases">
        <title>Paenibacillus sp. nov., an endophytic bacterium isolated from the stem of Dendrobium.</title>
        <authorList>
            <person name="Zhao R."/>
        </authorList>
    </citation>
    <scope>NUCLEOTIDE SEQUENCE [LARGE SCALE GENOMIC DNA]</scope>
    <source>
        <strain evidence="3 4">HJL G12</strain>
    </source>
</reference>
<gene>
    <name evidence="3" type="ORF">GRF59_22430</name>
</gene>
<evidence type="ECO:0000313" key="3">
    <source>
        <dbReference type="EMBL" id="MWV46365.1"/>
    </source>
</evidence>
<dbReference type="AlphaFoldDB" id="A0A7X3IP92"/>
<dbReference type="EMBL" id="WUBI01000004">
    <property type="protein sequence ID" value="MWV46365.1"/>
    <property type="molecule type" value="Genomic_DNA"/>
</dbReference>
<dbReference type="InterPro" id="IPR023393">
    <property type="entry name" value="START-like_dom_sf"/>
</dbReference>
<comment type="similarity">
    <text evidence="1">Belongs to the AHA1 family.</text>
</comment>
<proteinExistence type="inferred from homology"/>
<sequence>MKSSGERQAVKPVGQTTSAGFQIGVRRTFPISGQEAWTLLVSPEGMMHWIGEVGSLEMKPGESFASVEGITGELRVVKPMEQLRMRWQRKDWKHPSTLQIRILPASQGQTTISFHQEKLEDMHAREVMKDHWEQALNSLKEMAGEIKRGSGKENNNEQI</sequence>
<dbReference type="Gene3D" id="3.30.530.20">
    <property type="match status" value="1"/>
</dbReference>
<feature type="domain" description="Activator of Hsp90 ATPase homologue 1/2-like C-terminal" evidence="2">
    <location>
        <begin position="35"/>
        <end position="143"/>
    </location>
</feature>
<evidence type="ECO:0000256" key="1">
    <source>
        <dbReference type="ARBA" id="ARBA00006817"/>
    </source>
</evidence>
<accession>A0A7X3IP92</accession>
<name>A0A7X3IP92_9BACL</name>
<evidence type="ECO:0000313" key="4">
    <source>
        <dbReference type="Proteomes" id="UP000460318"/>
    </source>
</evidence>
<keyword evidence="4" id="KW-1185">Reference proteome</keyword>